<dbReference type="Proteomes" id="UP001620626">
    <property type="component" value="Unassembled WGS sequence"/>
</dbReference>
<evidence type="ECO:0000259" key="3">
    <source>
        <dbReference type="PROSITE" id="PS50158"/>
    </source>
</evidence>
<proteinExistence type="predicted"/>
<sequence length="808" mass="91970">MQQNLLPHRNYLTRRRAQTLREEGNMLNLSELRNLLEPMPPNDQIGIQQNAERRENSQSRLENIGDRTARGEHQNRGSDRQQPNFTERMDYDESIVDEGAVSLVGEADENELLGVSDAHHEQNERESTGFHHFPRGTNMQQSLVRPKRTVGNENCGRHVNRMPILENLEAFGGHDFEYSFQRHHMEQEFRQRPNFEGNSRAHPPPRPPPWYGCYPWVPPPWFNTEKAPPNQCQNQREATEIQQSASHSTYNRLEAILILDKLPDINGREGSDRIRAFFRKFEIGTEGWTNAEKLKALQLKVTGKAERSLNAAVDFERTASKIGMREMKFDLIKKEMLQTLDELDARETSAFDELFTGLQRGSNESIDQLADRVGRTVQRAYPTLSSRDIDELSIKHFLRALDSHELALTLEVSRSPSMSYDQFVTLASRAESTKRAVQKSMSRQHQYDSQNVNRNSVSAHFPQSRAPVTCFNCGKAGHISTFCTDPRPNHSYSRDARNQNYFNAGMQTNSRTTTENRGSWQNRQNFPPRTGGNQQPLMQQNFKRSPNQFGGTNAANCIQIEEIPSENKFTVGTIGTKEDVQNWLEELILLNEEEKGAQKIGKLVVLELFINTAKTSAMLDGGAQLCLISANSLYKLVREGTIHLHKGNYNRTLKTAYDFNGKKINTFGVVTLSVNRDKFEPVEIEFFITSASFGFDLLIGTNALGLLGLKLYDEKTDSIIEFECIPEKERNEKNEIRVACTTVLAPRSITFVPLEINKDIKNDFVVTPTDLETLFQIEPSVVCTDNRKFSAPISNYGSCAIELLKDEV</sequence>
<protein>
    <recommendedName>
        <fullName evidence="3">CCHC-type domain-containing protein</fullName>
    </recommendedName>
</protein>
<organism evidence="4 5">
    <name type="scientific">Heterodera trifolii</name>
    <dbReference type="NCBI Taxonomy" id="157864"/>
    <lineage>
        <taxon>Eukaryota</taxon>
        <taxon>Metazoa</taxon>
        <taxon>Ecdysozoa</taxon>
        <taxon>Nematoda</taxon>
        <taxon>Chromadorea</taxon>
        <taxon>Rhabditida</taxon>
        <taxon>Tylenchina</taxon>
        <taxon>Tylenchomorpha</taxon>
        <taxon>Tylenchoidea</taxon>
        <taxon>Heteroderidae</taxon>
        <taxon>Heteroderinae</taxon>
        <taxon>Heterodera</taxon>
    </lineage>
</organism>
<dbReference type="InterPro" id="IPR001878">
    <property type="entry name" value="Znf_CCHC"/>
</dbReference>
<reference evidence="4 5" key="1">
    <citation type="submission" date="2024-10" db="EMBL/GenBank/DDBJ databases">
        <authorList>
            <person name="Kim D."/>
        </authorList>
    </citation>
    <scope>NUCLEOTIDE SEQUENCE [LARGE SCALE GENOMIC DNA]</scope>
    <source>
        <strain evidence="4">BH-2024</strain>
    </source>
</reference>
<dbReference type="AlphaFoldDB" id="A0ABD2I2D5"/>
<gene>
    <name evidence="4" type="ORF">niasHT_038142</name>
</gene>
<keyword evidence="1" id="KW-0863">Zinc-finger</keyword>
<evidence type="ECO:0000313" key="5">
    <source>
        <dbReference type="Proteomes" id="UP001620626"/>
    </source>
</evidence>
<evidence type="ECO:0000256" key="2">
    <source>
        <dbReference type="SAM" id="MobiDB-lite"/>
    </source>
</evidence>
<feature type="region of interest" description="Disordered" evidence="2">
    <location>
        <begin position="509"/>
        <end position="531"/>
    </location>
</feature>
<dbReference type="InterPro" id="IPR036875">
    <property type="entry name" value="Znf_CCHC_sf"/>
</dbReference>
<dbReference type="Gene3D" id="4.10.60.10">
    <property type="entry name" value="Zinc finger, CCHC-type"/>
    <property type="match status" value="1"/>
</dbReference>
<dbReference type="PROSITE" id="PS50158">
    <property type="entry name" value="ZF_CCHC"/>
    <property type="match status" value="1"/>
</dbReference>
<keyword evidence="5" id="KW-1185">Reference proteome</keyword>
<feature type="domain" description="CCHC-type" evidence="3">
    <location>
        <begin position="470"/>
        <end position="485"/>
    </location>
</feature>
<dbReference type="GO" id="GO:0008270">
    <property type="term" value="F:zinc ion binding"/>
    <property type="evidence" value="ECO:0007669"/>
    <property type="project" value="UniProtKB-KW"/>
</dbReference>
<evidence type="ECO:0000256" key="1">
    <source>
        <dbReference type="PROSITE-ProRule" id="PRU00047"/>
    </source>
</evidence>
<accession>A0ABD2I2D5</accession>
<dbReference type="EMBL" id="JBICBT010001292">
    <property type="protein sequence ID" value="KAL3074669.1"/>
    <property type="molecule type" value="Genomic_DNA"/>
</dbReference>
<dbReference type="PANTHER" id="PTHR19963">
    <property type="entry name" value="CCHC-TYPE DOMAIN-CONTAINING PROTEIN"/>
    <property type="match status" value="1"/>
</dbReference>
<keyword evidence="1" id="KW-0862">Zinc</keyword>
<feature type="compositionally biased region" description="Basic and acidic residues" evidence="2">
    <location>
        <begin position="66"/>
        <end position="79"/>
    </location>
</feature>
<evidence type="ECO:0000313" key="4">
    <source>
        <dbReference type="EMBL" id="KAL3074669.1"/>
    </source>
</evidence>
<dbReference type="GO" id="GO:0019899">
    <property type="term" value="F:enzyme binding"/>
    <property type="evidence" value="ECO:0007669"/>
    <property type="project" value="UniProtKB-ARBA"/>
</dbReference>
<comment type="caution">
    <text evidence="4">The sequence shown here is derived from an EMBL/GenBank/DDBJ whole genome shotgun (WGS) entry which is preliminary data.</text>
</comment>
<feature type="region of interest" description="Disordered" evidence="2">
    <location>
        <begin position="66"/>
        <end position="87"/>
    </location>
</feature>
<dbReference type="SMART" id="SM00343">
    <property type="entry name" value="ZnF_C2HC"/>
    <property type="match status" value="1"/>
</dbReference>
<dbReference type="SUPFAM" id="SSF57756">
    <property type="entry name" value="Retrovirus zinc finger-like domains"/>
    <property type="match status" value="1"/>
</dbReference>
<keyword evidence="1" id="KW-0479">Metal-binding</keyword>
<name>A0ABD2I2D5_9BILA</name>
<dbReference type="PANTHER" id="PTHR19963:SF30">
    <property type="entry name" value="ENDONUCLEASE_EXONUCLEASE_PHOSPHATASE DOMAIN-CONTAINING PROTEIN"/>
    <property type="match status" value="1"/>
</dbReference>